<dbReference type="InterPro" id="IPR027417">
    <property type="entry name" value="P-loop_NTPase"/>
</dbReference>
<dbReference type="Pfam" id="PF00005">
    <property type="entry name" value="ABC_tran"/>
    <property type="match status" value="1"/>
</dbReference>
<dbReference type="GO" id="GO:0005524">
    <property type="term" value="F:ATP binding"/>
    <property type="evidence" value="ECO:0007669"/>
    <property type="project" value="UniProtKB-KW"/>
</dbReference>
<name>A0A178I572_9HYPH</name>
<dbReference type="InterPro" id="IPR032823">
    <property type="entry name" value="BCA_ABC_TP_C"/>
</dbReference>
<dbReference type="GO" id="GO:0015188">
    <property type="term" value="F:L-isoleucine transmembrane transporter activity"/>
    <property type="evidence" value="ECO:0007669"/>
    <property type="project" value="TreeGrafter"/>
</dbReference>
<dbReference type="EMBL" id="LVVY01000062">
    <property type="protein sequence ID" value="OAM79673.1"/>
    <property type="molecule type" value="Genomic_DNA"/>
</dbReference>
<evidence type="ECO:0000256" key="3">
    <source>
        <dbReference type="ARBA" id="ARBA00022840"/>
    </source>
</evidence>
<evidence type="ECO:0000256" key="1">
    <source>
        <dbReference type="ARBA" id="ARBA00022448"/>
    </source>
</evidence>
<keyword evidence="3 5" id="KW-0067">ATP-binding</keyword>
<keyword evidence="2" id="KW-0547">Nucleotide-binding</keyword>
<dbReference type="InterPro" id="IPR003439">
    <property type="entry name" value="ABC_transporter-like_ATP-bd"/>
</dbReference>
<dbReference type="CDD" id="cd03219">
    <property type="entry name" value="ABC_Mj1267_LivG_branched"/>
    <property type="match status" value="1"/>
</dbReference>
<comment type="caution">
    <text evidence="5">The sequence shown here is derived from an EMBL/GenBank/DDBJ whole genome shotgun (WGS) entry which is preliminary data.</text>
</comment>
<dbReference type="STRING" id="1770058.A3840_02935"/>
<dbReference type="PROSITE" id="PS50893">
    <property type="entry name" value="ABC_TRANSPORTER_2"/>
    <property type="match status" value="1"/>
</dbReference>
<evidence type="ECO:0000313" key="5">
    <source>
        <dbReference type="EMBL" id="OAM79673.1"/>
    </source>
</evidence>
<accession>A0A178I572</accession>
<dbReference type="InterPro" id="IPR051120">
    <property type="entry name" value="ABC_AA/LPS_Transport"/>
</dbReference>
<dbReference type="Proteomes" id="UP000078389">
    <property type="component" value="Unassembled WGS sequence"/>
</dbReference>
<dbReference type="PANTHER" id="PTHR45772">
    <property type="entry name" value="CONSERVED COMPONENT OF ABC TRANSPORTER FOR NATURAL AMINO ACIDS-RELATED"/>
    <property type="match status" value="1"/>
</dbReference>
<dbReference type="InterPro" id="IPR003593">
    <property type="entry name" value="AAA+_ATPase"/>
</dbReference>
<dbReference type="AlphaFoldDB" id="A0A178I572"/>
<dbReference type="PANTHER" id="PTHR45772:SF7">
    <property type="entry name" value="AMINO ACID ABC TRANSPORTER ATP-BINDING PROTEIN"/>
    <property type="match status" value="1"/>
</dbReference>
<dbReference type="GO" id="GO:0042941">
    <property type="term" value="P:D-alanine transmembrane transport"/>
    <property type="evidence" value="ECO:0007669"/>
    <property type="project" value="TreeGrafter"/>
</dbReference>
<gene>
    <name evidence="5" type="ORF">A3840_02935</name>
</gene>
<feature type="domain" description="ABC transporter" evidence="4">
    <location>
        <begin position="2"/>
        <end position="242"/>
    </location>
</feature>
<keyword evidence="1" id="KW-0813">Transport</keyword>
<dbReference type="FunFam" id="3.40.50.300:FF:000421">
    <property type="entry name" value="Branched-chain amino acid ABC transporter ATP-binding protein"/>
    <property type="match status" value="1"/>
</dbReference>
<dbReference type="RefSeq" id="WP_067451601.1">
    <property type="nucleotide sequence ID" value="NZ_LVVY01000062.1"/>
</dbReference>
<dbReference type="SMART" id="SM00382">
    <property type="entry name" value="AAA"/>
    <property type="match status" value="1"/>
</dbReference>
<dbReference type="GO" id="GO:1903806">
    <property type="term" value="P:L-isoleucine import across plasma membrane"/>
    <property type="evidence" value="ECO:0007669"/>
    <property type="project" value="TreeGrafter"/>
</dbReference>
<evidence type="ECO:0000313" key="6">
    <source>
        <dbReference type="Proteomes" id="UP000078389"/>
    </source>
</evidence>
<dbReference type="GO" id="GO:1903805">
    <property type="term" value="P:L-valine import across plasma membrane"/>
    <property type="evidence" value="ECO:0007669"/>
    <property type="project" value="TreeGrafter"/>
</dbReference>
<evidence type="ECO:0000256" key="2">
    <source>
        <dbReference type="ARBA" id="ARBA00022741"/>
    </source>
</evidence>
<proteinExistence type="predicted"/>
<dbReference type="Pfam" id="PF12399">
    <property type="entry name" value="BCA_ABC_TP_C"/>
    <property type="match status" value="1"/>
</dbReference>
<dbReference type="OrthoDB" id="9806149at2"/>
<sequence length="245" mass="26824">MLEVDGITKSFAGFTAVNKATLTVGVGQVHAVIGPNGAGKSTLFNLITGHLTADAGEVRLEGKRLTGLPPHAVVRSGLGRSFQRISVFSKMSVRENIQIGLVAREREELCFWRPLRDRRRDTDELLETVGLIDEQNATAGQMSYGKQKQLELALALAGQPRILLLDEPTAGMSPRETDECIELVMRVVKERGMTLLFTEHDMNIVFGIADRISVLHHGEIIASGAPEEVRANTSVQEVYLGRPAR</sequence>
<dbReference type="GO" id="GO:0016887">
    <property type="term" value="F:ATP hydrolysis activity"/>
    <property type="evidence" value="ECO:0007669"/>
    <property type="project" value="InterPro"/>
</dbReference>
<keyword evidence="6" id="KW-1185">Reference proteome</keyword>
<dbReference type="SUPFAM" id="SSF52540">
    <property type="entry name" value="P-loop containing nucleoside triphosphate hydrolases"/>
    <property type="match status" value="1"/>
</dbReference>
<dbReference type="GO" id="GO:0005304">
    <property type="term" value="F:L-valine transmembrane transporter activity"/>
    <property type="evidence" value="ECO:0007669"/>
    <property type="project" value="TreeGrafter"/>
</dbReference>
<dbReference type="Gene3D" id="3.40.50.300">
    <property type="entry name" value="P-loop containing nucleotide triphosphate hydrolases"/>
    <property type="match status" value="1"/>
</dbReference>
<protein>
    <submittedName>
        <fullName evidence="5">ABC transporter ATP-binding protein</fullName>
    </submittedName>
</protein>
<organism evidence="5 6">
    <name type="scientific">Devosia elaeis</name>
    <dbReference type="NCBI Taxonomy" id="1770058"/>
    <lineage>
        <taxon>Bacteria</taxon>
        <taxon>Pseudomonadati</taxon>
        <taxon>Pseudomonadota</taxon>
        <taxon>Alphaproteobacteria</taxon>
        <taxon>Hyphomicrobiales</taxon>
        <taxon>Devosiaceae</taxon>
        <taxon>Devosia</taxon>
    </lineage>
</organism>
<dbReference type="GO" id="GO:0015808">
    <property type="term" value="P:L-alanine transport"/>
    <property type="evidence" value="ECO:0007669"/>
    <property type="project" value="TreeGrafter"/>
</dbReference>
<dbReference type="GO" id="GO:0015192">
    <property type="term" value="F:L-phenylalanine transmembrane transporter activity"/>
    <property type="evidence" value="ECO:0007669"/>
    <property type="project" value="TreeGrafter"/>
</dbReference>
<evidence type="ECO:0000259" key="4">
    <source>
        <dbReference type="PROSITE" id="PS50893"/>
    </source>
</evidence>
<dbReference type="GO" id="GO:0005886">
    <property type="term" value="C:plasma membrane"/>
    <property type="evidence" value="ECO:0007669"/>
    <property type="project" value="TreeGrafter"/>
</dbReference>
<reference evidence="5 6" key="1">
    <citation type="submission" date="2016-03" db="EMBL/GenBank/DDBJ databases">
        <title>Genome sequencing of Devosia sp. S37.</title>
        <authorList>
            <person name="Mohd Nor M."/>
        </authorList>
    </citation>
    <scope>NUCLEOTIDE SEQUENCE [LARGE SCALE GENOMIC DNA]</scope>
    <source>
        <strain evidence="5 6">S37</strain>
    </source>
</reference>